<evidence type="ECO:0000256" key="5">
    <source>
        <dbReference type="ARBA" id="ARBA00022694"/>
    </source>
</evidence>
<keyword evidence="5 10" id="KW-0819">tRNA processing</keyword>
<dbReference type="InterPro" id="IPR039657">
    <property type="entry name" value="Dimethylallyltransferase"/>
</dbReference>
<comment type="caution">
    <text evidence="10">Lacks conserved residue(s) required for the propagation of feature annotation.</text>
</comment>
<comment type="subunit">
    <text evidence="10">Monomer.</text>
</comment>
<evidence type="ECO:0000256" key="3">
    <source>
        <dbReference type="ARBA" id="ARBA00005842"/>
    </source>
</evidence>
<dbReference type="NCBIfam" id="TIGR00174">
    <property type="entry name" value="miaA"/>
    <property type="match status" value="1"/>
</dbReference>
<evidence type="ECO:0000256" key="6">
    <source>
        <dbReference type="ARBA" id="ARBA00022741"/>
    </source>
</evidence>
<evidence type="ECO:0000256" key="9">
    <source>
        <dbReference type="ARBA" id="ARBA00049563"/>
    </source>
</evidence>
<dbReference type="Proteomes" id="UP000671399">
    <property type="component" value="Unassembled WGS sequence"/>
</dbReference>
<evidence type="ECO:0000313" key="15">
    <source>
        <dbReference type="Proteomes" id="UP000671399"/>
    </source>
</evidence>
<dbReference type="InterPro" id="IPR018022">
    <property type="entry name" value="IPT"/>
</dbReference>
<evidence type="ECO:0000256" key="4">
    <source>
        <dbReference type="ARBA" id="ARBA00022679"/>
    </source>
</evidence>
<feature type="binding site" evidence="10">
    <location>
        <begin position="47"/>
        <end position="54"/>
    </location>
    <ligand>
        <name>ATP</name>
        <dbReference type="ChEBI" id="CHEBI:30616"/>
    </ligand>
</feature>
<keyword evidence="7 10" id="KW-0067">ATP-binding</keyword>
<feature type="site" description="Interaction with substrate tRNA" evidence="10">
    <location>
        <position position="159"/>
    </location>
</feature>
<keyword evidence="4 10" id="KW-0808">Transferase</keyword>
<feature type="region of interest" description="Interaction with substrate tRNA" evidence="10">
    <location>
        <begin position="72"/>
        <end position="75"/>
    </location>
</feature>
<name>A0ABS3VEP0_9ACTN</name>
<comment type="cofactor">
    <cofactor evidence="1 10">
        <name>Mg(2+)</name>
        <dbReference type="ChEBI" id="CHEBI:18420"/>
    </cofactor>
</comment>
<evidence type="ECO:0000256" key="2">
    <source>
        <dbReference type="ARBA" id="ARBA00003213"/>
    </source>
</evidence>
<evidence type="ECO:0000256" key="11">
    <source>
        <dbReference type="RuleBase" id="RU003783"/>
    </source>
</evidence>
<dbReference type="SUPFAM" id="SSF52540">
    <property type="entry name" value="P-loop containing nucleoside triphosphate hydrolases"/>
    <property type="match status" value="1"/>
</dbReference>
<sequence length="340" mass="35992">MARRTAPPLASLRGGLPGGLLVPAGRDGRGGHGRGGAVSGTVVAVVGPTAAGKSALSIALAHALGGEVVNADSMQLYRGMDIGTAKLTPAERDGVPHHLLDIWPVTEPASVAEYQRLARAAVDDILARGRVPLLVGGSGLYVRAVLEQFEFPGTDPAVRGRLEAELAQLGPAPLHARLAGADPVAAAGILPGNGRRIVRALEVIELTGAPFTASLPDPTPYYPAVQLGVDLDTALLDERIAARVDRMWADGLVAEVRTLCGHGLADGRTASRALGYQQVLRFLAGETDEAQARDETVRATRRFVRRQRSWFRRDQRIQWLDPTAPTFVDTALQVVAGHRP</sequence>
<evidence type="ECO:0000256" key="8">
    <source>
        <dbReference type="ARBA" id="ARBA00022842"/>
    </source>
</evidence>
<dbReference type="EMBL" id="JAGFWR010000019">
    <property type="protein sequence ID" value="MBO4164022.1"/>
    <property type="molecule type" value="Genomic_DNA"/>
</dbReference>
<comment type="similarity">
    <text evidence="3 10 13">Belongs to the IPP transferase family.</text>
</comment>
<comment type="caution">
    <text evidence="14">The sequence shown here is derived from an EMBL/GenBank/DDBJ whole genome shotgun (WGS) entry which is preliminary data.</text>
</comment>
<comment type="function">
    <text evidence="2 10 12">Catalyzes the transfer of a dimethylallyl group onto the adenine at position 37 in tRNAs that read codons beginning with uridine, leading to the formation of N6-(dimethylallyl)adenosine (i(6)A).</text>
</comment>
<feature type="binding site" evidence="10">
    <location>
        <begin position="49"/>
        <end position="54"/>
    </location>
    <ligand>
        <name>substrate</name>
    </ligand>
</feature>
<keyword evidence="15" id="KW-1185">Reference proteome</keyword>
<dbReference type="Gene3D" id="3.40.50.300">
    <property type="entry name" value="P-loop containing nucleotide triphosphate hydrolases"/>
    <property type="match status" value="1"/>
</dbReference>
<proteinExistence type="inferred from homology"/>
<dbReference type="Gene3D" id="1.10.20.140">
    <property type="match status" value="1"/>
</dbReference>
<comment type="catalytic activity">
    <reaction evidence="9 10 11">
        <text>adenosine(37) in tRNA + dimethylallyl diphosphate = N(6)-dimethylallyladenosine(37) in tRNA + diphosphate</text>
        <dbReference type="Rhea" id="RHEA:26482"/>
        <dbReference type="Rhea" id="RHEA-COMP:10162"/>
        <dbReference type="Rhea" id="RHEA-COMP:10375"/>
        <dbReference type="ChEBI" id="CHEBI:33019"/>
        <dbReference type="ChEBI" id="CHEBI:57623"/>
        <dbReference type="ChEBI" id="CHEBI:74411"/>
        <dbReference type="ChEBI" id="CHEBI:74415"/>
        <dbReference type="EC" id="2.5.1.75"/>
    </reaction>
</comment>
<dbReference type="InterPro" id="IPR027417">
    <property type="entry name" value="P-loop_NTPase"/>
</dbReference>
<evidence type="ECO:0000256" key="10">
    <source>
        <dbReference type="HAMAP-Rule" id="MF_00185"/>
    </source>
</evidence>
<dbReference type="Pfam" id="PF01715">
    <property type="entry name" value="IPPT"/>
    <property type="match status" value="1"/>
</dbReference>
<evidence type="ECO:0000256" key="1">
    <source>
        <dbReference type="ARBA" id="ARBA00001946"/>
    </source>
</evidence>
<keyword evidence="6 10" id="KW-0547">Nucleotide-binding</keyword>
<organism evidence="14 15">
    <name type="scientific">Micromonospora antibiotica</name>
    <dbReference type="NCBI Taxonomy" id="2807623"/>
    <lineage>
        <taxon>Bacteria</taxon>
        <taxon>Bacillati</taxon>
        <taxon>Actinomycetota</taxon>
        <taxon>Actinomycetes</taxon>
        <taxon>Micromonosporales</taxon>
        <taxon>Micromonosporaceae</taxon>
        <taxon>Micromonospora</taxon>
    </lineage>
</organism>
<dbReference type="PANTHER" id="PTHR11088">
    <property type="entry name" value="TRNA DIMETHYLALLYLTRANSFERASE"/>
    <property type="match status" value="1"/>
</dbReference>
<evidence type="ECO:0000256" key="7">
    <source>
        <dbReference type="ARBA" id="ARBA00022840"/>
    </source>
</evidence>
<protein>
    <recommendedName>
        <fullName evidence="10">tRNA dimethylallyltransferase</fullName>
        <ecNumber evidence="10">2.5.1.75</ecNumber>
    </recommendedName>
    <alternativeName>
        <fullName evidence="10">Dimethylallyl diphosphate:tRNA dimethylallyltransferase</fullName>
        <shortName evidence="10">DMAPP:tRNA dimethylallyltransferase</shortName>
        <shortName evidence="10">DMATase</shortName>
    </alternativeName>
    <alternativeName>
        <fullName evidence="10">Isopentenyl-diphosphate:tRNA isopentenyltransferase</fullName>
        <shortName evidence="10">IPP transferase</shortName>
        <shortName evidence="10">IPPT</shortName>
        <shortName evidence="10">IPTase</shortName>
    </alternativeName>
</protein>
<keyword evidence="8 10" id="KW-0460">Magnesium</keyword>
<evidence type="ECO:0000256" key="12">
    <source>
        <dbReference type="RuleBase" id="RU003784"/>
    </source>
</evidence>
<gene>
    <name evidence="10 14" type="primary">miaA</name>
    <name evidence="14" type="ORF">JQN83_24840</name>
</gene>
<evidence type="ECO:0000313" key="14">
    <source>
        <dbReference type="EMBL" id="MBO4164022.1"/>
    </source>
</evidence>
<dbReference type="EC" id="2.5.1.75" evidence="10"/>
<dbReference type="HAMAP" id="MF_00185">
    <property type="entry name" value="IPP_trans"/>
    <property type="match status" value="1"/>
</dbReference>
<reference evidence="14 15" key="1">
    <citation type="submission" date="2021-03" db="EMBL/GenBank/DDBJ databases">
        <authorList>
            <person name="Lee D.-H."/>
        </authorList>
    </citation>
    <scope>NUCLEOTIDE SEQUENCE [LARGE SCALE GENOMIC DNA]</scope>
    <source>
        <strain evidence="14 15">MMS20-R2-23</strain>
    </source>
</reference>
<evidence type="ECO:0000256" key="13">
    <source>
        <dbReference type="RuleBase" id="RU003785"/>
    </source>
</evidence>
<dbReference type="GO" id="GO:0052381">
    <property type="term" value="F:tRNA dimethylallyltransferase activity"/>
    <property type="evidence" value="ECO:0007669"/>
    <property type="project" value="UniProtKB-EC"/>
</dbReference>
<feature type="site" description="Interaction with substrate tRNA" evidence="10">
    <location>
        <position position="138"/>
    </location>
</feature>
<accession>A0ABS3VEP0</accession>
<dbReference type="PANTHER" id="PTHR11088:SF60">
    <property type="entry name" value="TRNA DIMETHYLALLYLTRANSFERASE"/>
    <property type="match status" value="1"/>
</dbReference>